<reference evidence="2 3" key="1">
    <citation type="submission" date="2019-11" db="EMBL/GenBank/DDBJ databases">
        <title>Whole-genome sequence of Rhodoplanes serenus DSM 18633, type strain.</title>
        <authorList>
            <person name="Kyndt J.A."/>
            <person name="Meyer T.E."/>
        </authorList>
    </citation>
    <scope>NUCLEOTIDE SEQUENCE [LARGE SCALE GENOMIC DNA]</scope>
    <source>
        <strain evidence="2 3">DSM 18633</strain>
    </source>
</reference>
<sequence length="208" mass="22990">MQRHDGGGRDDPRPDGRRRPGADLLEHFPAKWTPVRRRKCDPATSRASADLSEPARSNREDAVAKVLDADYPDDLFYDMENQIWYALEADGAVRAGFTPWATALMGDVLVFTPKRTGQAVEKDRWFAMVEGGKWVGAARAAFDGVMLGHNAELVEHPELLSTDAFGAGWMARLRPDRDDWRDGLVTGAAITAAFDAWLLGGAYKTRTS</sequence>
<name>A0A9X4XKU8_9BRAD</name>
<organism evidence="2 3">
    <name type="scientific">Rhodoplanes serenus</name>
    <dbReference type="NCBI Taxonomy" id="200615"/>
    <lineage>
        <taxon>Bacteria</taxon>
        <taxon>Pseudomonadati</taxon>
        <taxon>Pseudomonadota</taxon>
        <taxon>Alphaproteobacteria</taxon>
        <taxon>Hyphomicrobiales</taxon>
        <taxon>Nitrobacteraceae</taxon>
        <taxon>Rhodoplanes</taxon>
    </lineage>
</organism>
<dbReference type="Proteomes" id="UP000438991">
    <property type="component" value="Unassembled WGS sequence"/>
</dbReference>
<dbReference type="CDD" id="cd06848">
    <property type="entry name" value="GCS_H"/>
    <property type="match status" value="1"/>
</dbReference>
<evidence type="ECO:0008006" key="4">
    <source>
        <dbReference type="Google" id="ProtNLM"/>
    </source>
</evidence>
<proteinExistence type="predicted"/>
<dbReference type="Pfam" id="PF01597">
    <property type="entry name" value="GCV_H"/>
    <property type="match status" value="1"/>
</dbReference>
<protein>
    <recommendedName>
        <fullName evidence="4">Glycine cleavage system protein H</fullName>
    </recommendedName>
</protein>
<gene>
    <name evidence="2" type="ORF">GJ689_12195</name>
</gene>
<evidence type="ECO:0000256" key="1">
    <source>
        <dbReference type="SAM" id="MobiDB-lite"/>
    </source>
</evidence>
<evidence type="ECO:0000313" key="2">
    <source>
        <dbReference type="EMBL" id="MTW16965.1"/>
    </source>
</evidence>
<dbReference type="EMBL" id="WNKV01000008">
    <property type="protein sequence ID" value="MTW16965.1"/>
    <property type="molecule type" value="Genomic_DNA"/>
</dbReference>
<dbReference type="SUPFAM" id="SSF51230">
    <property type="entry name" value="Single hybrid motif"/>
    <property type="match status" value="1"/>
</dbReference>
<dbReference type="Gene3D" id="2.40.50.100">
    <property type="match status" value="1"/>
</dbReference>
<dbReference type="AlphaFoldDB" id="A0A9X4XKU8"/>
<feature type="compositionally biased region" description="Basic and acidic residues" evidence="1">
    <location>
        <begin position="1"/>
        <end position="29"/>
    </location>
</feature>
<dbReference type="InterPro" id="IPR033753">
    <property type="entry name" value="GCV_H/Fam206"/>
</dbReference>
<accession>A0A9X4XKU8</accession>
<dbReference type="InterPro" id="IPR011053">
    <property type="entry name" value="Single_hybrid_motif"/>
</dbReference>
<evidence type="ECO:0000313" key="3">
    <source>
        <dbReference type="Proteomes" id="UP000438991"/>
    </source>
</evidence>
<feature type="region of interest" description="Disordered" evidence="1">
    <location>
        <begin position="1"/>
        <end position="58"/>
    </location>
</feature>
<comment type="caution">
    <text evidence="2">The sequence shown here is derived from an EMBL/GenBank/DDBJ whole genome shotgun (WGS) entry which is preliminary data.</text>
</comment>